<dbReference type="AlphaFoldDB" id="A0A0P6XJ74"/>
<dbReference type="PATRIC" id="fig|229920.5.peg.3135"/>
<dbReference type="InterPro" id="IPR017900">
    <property type="entry name" value="4Fe4S_Fe_S_CS"/>
</dbReference>
<dbReference type="STRING" id="229920.ADM99_00050"/>
<dbReference type="SUPFAM" id="SSF54862">
    <property type="entry name" value="4Fe-4S ferredoxins"/>
    <property type="match status" value="1"/>
</dbReference>
<evidence type="ECO:0000313" key="6">
    <source>
        <dbReference type="EMBL" id="KPL75063.1"/>
    </source>
</evidence>
<proteinExistence type="predicted"/>
<evidence type="ECO:0000313" key="7">
    <source>
        <dbReference type="Proteomes" id="UP000050430"/>
    </source>
</evidence>
<dbReference type="GO" id="GO:0046872">
    <property type="term" value="F:metal ion binding"/>
    <property type="evidence" value="ECO:0007669"/>
    <property type="project" value="UniProtKB-KW"/>
</dbReference>
<dbReference type="InterPro" id="IPR050572">
    <property type="entry name" value="Fe-S_Ferredoxin"/>
</dbReference>
<sequence length="102" mass="10384">MEATIYVGVNTLVYDPDVCINCGMCSVVCPHGVFARGENTAILVHKDACMECGACALNCPAHAIWVDSGVGCATAMIYAALRGEKEATCGGSSCGGGSACCR</sequence>
<evidence type="ECO:0000256" key="2">
    <source>
        <dbReference type="ARBA" id="ARBA00022723"/>
    </source>
</evidence>
<dbReference type="OrthoDB" id="9803192at2"/>
<gene>
    <name evidence="6" type="ORF">ADM99_00050</name>
</gene>
<keyword evidence="2" id="KW-0479">Metal-binding</keyword>
<dbReference type="Proteomes" id="UP000050430">
    <property type="component" value="Unassembled WGS sequence"/>
</dbReference>
<comment type="caution">
    <text evidence="6">The sequence shown here is derived from an EMBL/GenBank/DDBJ whole genome shotgun (WGS) entry which is preliminary data.</text>
</comment>
<evidence type="ECO:0000256" key="3">
    <source>
        <dbReference type="ARBA" id="ARBA00023004"/>
    </source>
</evidence>
<evidence type="ECO:0000259" key="5">
    <source>
        <dbReference type="PROSITE" id="PS51379"/>
    </source>
</evidence>
<dbReference type="PROSITE" id="PS51379">
    <property type="entry name" value="4FE4S_FER_2"/>
    <property type="match status" value="2"/>
</dbReference>
<feature type="domain" description="4Fe-4S ferredoxin-type" evidence="5">
    <location>
        <begin position="10"/>
        <end position="39"/>
    </location>
</feature>
<keyword evidence="3" id="KW-0408">Iron</keyword>
<accession>A0A0P6XJ74</accession>
<dbReference type="PANTHER" id="PTHR43687">
    <property type="entry name" value="ADENYLYLSULFATE REDUCTASE, BETA SUBUNIT"/>
    <property type="match status" value="1"/>
</dbReference>
<feature type="domain" description="4Fe-4S ferredoxin-type" evidence="5">
    <location>
        <begin position="40"/>
        <end position="69"/>
    </location>
</feature>
<dbReference type="Gene3D" id="3.30.70.20">
    <property type="match status" value="2"/>
</dbReference>
<dbReference type="RefSeq" id="WP_062420739.1">
    <property type="nucleotide sequence ID" value="NZ_BBYA01000003.1"/>
</dbReference>
<dbReference type="PANTHER" id="PTHR43687:SF4">
    <property type="entry name" value="BLR5484 PROTEIN"/>
    <property type="match status" value="1"/>
</dbReference>
<keyword evidence="7" id="KW-1185">Reference proteome</keyword>
<dbReference type="InterPro" id="IPR017896">
    <property type="entry name" value="4Fe4S_Fe-S-bd"/>
</dbReference>
<keyword evidence="4" id="KW-0411">Iron-sulfur</keyword>
<dbReference type="NCBIfam" id="NF040864">
    <property type="entry name" value="HgcB_ferredoxin"/>
    <property type="match status" value="1"/>
</dbReference>
<organism evidence="6 7">
    <name type="scientific">Leptolinea tardivitalis</name>
    <dbReference type="NCBI Taxonomy" id="229920"/>
    <lineage>
        <taxon>Bacteria</taxon>
        <taxon>Bacillati</taxon>
        <taxon>Chloroflexota</taxon>
        <taxon>Anaerolineae</taxon>
        <taxon>Anaerolineales</taxon>
        <taxon>Anaerolineaceae</taxon>
        <taxon>Leptolinea</taxon>
    </lineage>
</organism>
<dbReference type="Pfam" id="PF13187">
    <property type="entry name" value="Fer4_9"/>
    <property type="match status" value="1"/>
</dbReference>
<reference evidence="6 7" key="1">
    <citation type="submission" date="2015-07" db="EMBL/GenBank/DDBJ databases">
        <title>Genome sequence of Leptolinea tardivitalis DSM 16556.</title>
        <authorList>
            <person name="Hemp J."/>
            <person name="Ward L.M."/>
            <person name="Pace L.A."/>
            <person name="Fischer W.W."/>
        </authorList>
    </citation>
    <scope>NUCLEOTIDE SEQUENCE [LARGE SCALE GENOMIC DNA]</scope>
    <source>
        <strain evidence="6 7">YMTK-2</strain>
    </source>
</reference>
<dbReference type="PROSITE" id="PS00198">
    <property type="entry name" value="4FE4S_FER_1"/>
    <property type="match status" value="2"/>
</dbReference>
<dbReference type="GO" id="GO:0051539">
    <property type="term" value="F:4 iron, 4 sulfur cluster binding"/>
    <property type="evidence" value="ECO:0007669"/>
    <property type="project" value="UniProtKB-KW"/>
</dbReference>
<evidence type="ECO:0000256" key="4">
    <source>
        <dbReference type="ARBA" id="ARBA00023014"/>
    </source>
</evidence>
<dbReference type="EMBL" id="LGCK01000001">
    <property type="protein sequence ID" value="KPL75063.1"/>
    <property type="molecule type" value="Genomic_DNA"/>
</dbReference>
<name>A0A0P6XJ74_9CHLR</name>
<protein>
    <recommendedName>
        <fullName evidence="5">4Fe-4S ferredoxin-type domain-containing protein</fullName>
    </recommendedName>
</protein>
<evidence type="ECO:0000256" key="1">
    <source>
        <dbReference type="ARBA" id="ARBA00022485"/>
    </source>
</evidence>
<keyword evidence="1" id="KW-0004">4Fe-4S</keyword>